<dbReference type="OrthoDB" id="20524at2759"/>
<dbReference type="GO" id="GO:0005634">
    <property type="term" value="C:nucleus"/>
    <property type="evidence" value="ECO:0007669"/>
    <property type="project" value="TreeGrafter"/>
</dbReference>
<dbReference type="GO" id="GO:0004674">
    <property type="term" value="F:protein serine/threonine kinase activity"/>
    <property type="evidence" value="ECO:0007669"/>
    <property type="project" value="UniProtKB-KW"/>
</dbReference>
<dbReference type="InterPro" id="IPR000719">
    <property type="entry name" value="Prot_kinase_dom"/>
</dbReference>
<keyword evidence="5" id="KW-0067">ATP-binding</keyword>
<dbReference type="AlphaFoldDB" id="A0A9W9Z2Y0"/>
<feature type="domain" description="Protein kinase" evidence="6">
    <location>
        <begin position="1"/>
        <end position="122"/>
    </location>
</feature>
<keyword evidence="2" id="KW-0808">Transferase</keyword>
<evidence type="ECO:0000256" key="3">
    <source>
        <dbReference type="ARBA" id="ARBA00022741"/>
    </source>
</evidence>
<dbReference type="GO" id="GO:0034501">
    <property type="term" value="P:protein localization to kinetochore"/>
    <property type="evidence" value="ECO:0007669"/>
    <property type="project" value="TreeGrafter"/>
</dbReference>
<organism evidence="7 8">
    <name type="scientific">Desmophyllum pertusum</name>
    <dbReference type="NCBI Taxonomy" id="174260"/>
    <lineage>
        <taxon>Eukaryota</taxon>
        <taxon>Metazoa</taxon>
        <taxon>Cnidaria</taxon>
        <taxon>Anthozoa</taxon>
        <taxon>Hexacorallia</taxon>
        <taxon>Scleractinia</taxon>
        <taxon>Caryophylliina</taxon>
        <taxon>Caryophylliidae</taxon>
        <taxon>Desmophyllum</taxon>
    </lineage>
</organism>
<dbReference type="InterPro" id="IPR011009">
    <property type="entry name" value="Kinase-like_dom_sf"/>
</dbReference>
<keyword evidence="4" id="KW-0418">Kinase</keyword>
<proteinExistence type="predicted"/>
<evidence type="ECO:0000256" key="5">
    <source>
        <dbReference type="ARBA" id="ARBA00022840"/>
    </source>
</evidence>
<dbReference type="PANTHER" id="PTHR22974:SF21">
    <property type="entry name" value="DUAL SPECIFICITY PROTEIN KINASE TTK"/>
    <property type="match status" value="1"/>
</dbReference>
<keyword evidence="3" id="KW-0547">Nucleotide-binding</keyword>
<evidence type="ECO:0000259" key="6">
    <source>
        <dbReference type="PROSITE" id="PS50011"/>
    </source>
</evidence>
<evidence type="ECO:0000313" key="7">
    <source>
        <dbReference type="EMBL" id="KAJ7372234.1"/>
    </source>
</evidence>
<dbReference type="PROSITE" id="PS50011">
    <property type="entry name" value="PROTEIN_KINASE_DOM"/>
    <property type="match status" value="1"/>
</dbReference>
<evidence type="ECO:0000313" key="8">
    <source>
        <dbReference type="Proteomes" id="UP001163046"/>
    </source>
</evidence>
<dbReference type="GO" id="GO:0004712">
    <property type="term" value="F:protein serine/threonine/tyrosine kinase activity"/>
    <property type="evidence" value="ECO:0007669"/>
    <property type="project" value="TreeGrafter"/>
</dbReference>
<dbReference type="EMBL" id="MU826837">
    <property type="protein sequence ID" value="KAJ7372234.1"/>
    <property type="molecule type" value="Genomic_DNA"/>
</dbReference>
<evidence type="ECO:0000256" key="1">
    <source>
        <dbReference type="ARBA" id="ARBA00022527"/>
    </source>
</evidence>
<dbReference type="Pfam" id="PF00069">
    <property type="entry name" value="Pkinase"/>
    <property type="match status" value="1"/>
</dbReference>
<accession>A0A9W9Z2Y0</accession>
<keyword evidence="1" id="KW-0723">Serine/threonine-protein kinase</keyword>
<dbReference type="GO" id="GO:0000776">
    <property type="term" value="C:kinetochore"/>
    <property type="evidence" value="ECO:0007669"/>
    <property type="project" value="TreeGrafter"/>
</dbReference>
<dbReference type="Proteomes" id="UP001163046">
    <property type="component" value="Unassembled WGS sequence"/>
</dbReference>
<dbReference type="PANTHER" id="PTHR22974">
    <property type="entry name" value="MIXED LINEAGE PROTEIN KINASE"/>
    <property type="match status" value="1"/>
</dbReference>
<evidence type="ECO:0000256" key="2">
    <source>
        <dbReference type="ARBA" id="ARBA00022679"/>
    </source>
</evidence>
<gene>
    <name evidence="7" type="ORF">OS493_019678</name>
</gene>
<comment type="caution">
    <text evidence="7">The sequence shown here is derived from an EMBL/GenBank/DDBJ whole genome shotgun (WGS) entry which is preliminary data.</text>
</comment>
<dbReference type="GO" id="GO:0007059">
    <property type="term" value="P:chromosome segregation"/>
    <property type="evidence" value="ECO:0007669"/>
    <property type="project" value="TreeGrafter"/>
</dbReference>
<protein>
    <recommendedName>
        <fullName evidence="6">Protein kinase domain-containing protein</fullName>
    </recommendedName>
</protein>
<dbReference type="Gene3D" id="1.10.510.10">
    <property type="entry name" value="Transferase(Phosphotransferase) domain 1"/>
    <property type="match status" value="1"/>
</dbReference>
<sequence>MFYCVLQGDKTSIVLETQVGTLNFMSPEAFQDISHAPRFDSAGNAKPRMKIGRGSDVWSLGCILYMMVYGRTPFQHITNHIVKLQCIMDPSHVIEFPDIKDKSLLDVMKVCVLVTSVSISYV</sequence>
<reference evidence="7" key="1">
    <citation type="submission" date="2023-01" db="EMBL/GenBank/DDBJ databases">
        <title>Genome assembly of the deep-sea coral Lophelia pertusa.</title>
        <authorList>
            <person name="Herrera S."/>
            <person name="Cordes E."/>
        </authorList>
    </citation>
    <scope>NUCLEOTIDE SEQUENCE</scope>
    <source>
        <strain evidence="7">USNM1676648</strain>
        <tissue evidence="7">Polyp</tissue>
    </source>
</reference>
<evidence type="ECO:0000256" key="4">
    <source>
        <dbReference type="ARBA" id="ARBA00022777"/>
    </source>
</evidence>
<dbReference type="GO" id="GO:0033316">
    <property type="term" value="P:meiotic spindle assembly checkpoint signaling"/>
    <property type="evidence" value="ECO:0007669"/>
    <property type="project" value="TreeGrafter"/>
</dbReference>
<name>A0A9W9Z2Y0_9CNID</name>
<keyword evidence="8" id="KW-1185">Reference proteome</keyword>
<dbReference type="GO" id="GO:0005524">
    <property type="term" value="F:ATP binding"/>
    <property type="evidence" value="ECO:0007669"/>
    <property type="project" value="UniProtKB-KW"/>
</dbReference>
<dbReference type="GO" id="GO:0007094">
    <property type="term" value="P:mitotic spindle assembly checkpoint signaling"/>
    <property type="evidence" value="ECO:0007669"/>
    <property type="project" value="TreeGrafter"/>
</dbReference>
<dbReference type="SUPFAM" id="SSF56112">
    <property type="entry name" value="Protein kinase-like (PK-like)"/>
    <property type="match status" value="1"/>
</dbReference>